<feature type="domain" description="DUF6894" evidence="2">
    <location>
        <begin position="3"/>
        <end position="42"/>
    </location>
</feature>
<sequence>MARYFFDVHDGAYFQRDDEGTALDGEKAAVQSASRSAAEIGPAGKREHLRRRHPGAG</sequence>
<keyword evidence="4" id="KW-1185">Reference proteome</keyword>
<dbReference type="EMBL" id="JAAAXJ010000023">
    <property type="protein sequence ID" value="NBJ26977.1"/>
    <property type="molecule type" value="Genomic_DNA"/>
</dbReference>
<dbReference type="InterPro" id="IPR054189">
    <property type="entry name" value="DUF6894"/>
</dbReference>
<proteinExistence type="predicted"/>
<feature type="compositionally biased region" description="Basic residues" evidence="1">
    <location>
        <begin position="47"/>
        <end position="57"/>
    </location>
</feature>
<organism evidence="3 4">
    <name type="scientific">Microvirga arsenatis</name>
    <dbReference type="NCBI Taxonomy" id="2692265"/>
    <lineage>
        <taxon>Bacteria</taxon>
        <taxon>Pseudomonadati</taxon>
        <taxon>Pseudomonadota</taxon>
        <taxon>Alphaproteobacteria</taxon>
        <taxon>Hyphomicrobiales</taxon>
        <taxon>Methylobacteriaceae</taxon>
        <taxon>Microvirga</taxon>
    </lineage>
</organism>
<dbReference type="RefSeq" id="WP_161726205.1">
    <property type="nucleotide sequence ID" value="NZ_JAAAXI010000030.1"/>
</dbReference>
<comment type="caution">
    <text evidence="3">The sequence shown here is derived from an EMBL/GenBank/DDBJ whole genome shotgun (WGS) entry which is preliminary data.</text>
</comment>
<feature type="region of interest" description="Disordered" evidence="1">
    <location>
        <begin position="24"/>
        <end position="57"/>
    </location>
</feature>
<evidence type="ECO:0000313" key="3">
    <source>
        <dbReference type="EMBL" id="NBJ26977.1"/>
    </source>
</evidence>
<protein>
    <recommendedName>
        <fullName evidence="2">DUF6894 domain-containing protein</fullName>
    </recommendedName>
</protein>
<dbReference type="Proteomes" id="UP000818323">
    <property type="component" value="Unassembled WGS sequence"/>
</dbReference>
<evidence type="ECO:0000256" key="1">
    <source>
        <dbReference type="SAM" id="MobiDB-lite"/>
    </source>
</evidence>
<evidence type="ECO:0000259" key="2">
    <source>
        <dbReference type="Pfam" id="PF21834"/>
    </source>
</evidence>
<evidence type="ECO:0000313" key="4">
    <source>
        <dbReference type="Proteomes" id="UP000818323"/>
    </source>
</evidence>
<dbReference type="Pfam" id="PF21834">
    <property type="entry name" value="DUF6894"/>
    <property type="match status" value="1"/>
</dbReference>
<name>A0ABW9Z372_9HYPH</name>
<gene>
    <name evidence="3" type="ORF">GR303_21835</name>
</gene>
<accession>A0ABW9Z372</accession>
<reference evidence="3 4" key="1">
    <citation type="submission" date="2020-01" db="EMBL/GenBank/DDBJ databases">
        <title>Microvirga sp. nov., an arsenate reduction bacterium isolated from Tibet hotspring sediments.</title>
        <authorList>
            <person name="Yuan C.-G."/>
        </authorList>
    </citation>
    <scope>NUCLEOTIDE SEQUENCE [LARGE SCALE GENOMIC DNA]</scope>
    <source>
        <strain evidence="3 4">SYSU G3D203</strain>
    </source>
</reference>